<proteinExistence type="predicted"/>
<evidence type="ECO:0000313" key="3">
    <source>
        <dbReference type="Proteomes" id="UP000001591"/>
    </source>
</evidence>
<gene>
    <name evidence="2" type="ordered locus">RC1_3476</name>
</gene>
<dbReference type="HOGENOM" id="CLU_3065620_0_0_5"/>
<dbReference type="KEGG" id="rce:RC1_3476"/>
<evidence type="ECO:0000313" key="2">
    <source>
        <dbReference type="EMBL" id="ACJ00834.1"/>
    </source>
</evidence>
<sequence>MPGLWISRASPPHLEAASGHRTRCRTPAKGKLVVGPGAGRPVRSDHTRPGVDG</sequence>
<accession>B6IX10</accession>
<organism evidence="2 3">
    <name type="scientific">Rhodospirillum centenum (strain ATCC 51521 / SW)</name>
    <dbReference type="NCBI Taxonomy" id="414684"/>
    <lineage>
        <taxon>Bacteria</taxon>
        <taxon>Pseudomonadati</taxon>
        <taxon>Pseudomonadota</taxon>
        <taxon>Alphaproteobacteria</taxon>
        <taxon>Rhodospirillales</taxon>
        <taxon>Rhodospirillaceae</taxon>
        <taxon>Rhodospirillum</taxon>
    </lineage>
</organism>
<protein>
    <submittedName>
        <fullName evidence="2">Uncharacterized protein</fullName>
    </submittedName>
</protein>
<reference evidence="2 3" key="1">
    <citation type="journal article" date="2010" name="BMC Genomics">
        <title>Metabolic flexibility revealed in the genome of the cyst-forming alpha-1 proteobacterium Rhodospirillum centenum.</title>
        <authorList>
            <person name="Lu Y.K."/>
            <person name="Marden J."/>
            <person name="Han M."/>
            <person name="Swingley W.D."/>
            <person name="Mastrian S.D."/>
            <person name="Chowdhury S.R."/>
            <person name="Hao J."/>
            <person name="Helmy T."/>
            <person name="Kim S."/>
            <person name="Kurdoglu A.A."/>
            <person name="Matthies H.J."/>
            <person name="Rollo D."/>
            <person name="Stothard P."/>
            <person name="Blankenship R.E."/>
            <person name="Bauer C.E."/>
            <person name="Touchman J.W."/>
        </authorList>
    </citation>
    <scope>NUCLEOTIDE SEQUENCE [LARGE SCALE GENOMIC DNA]</scope>
    <source>
        <strain evidence="3">ATCC 51521 / SW</strain>
    </source>
</reference>
<name>B6IX10_RHOCS</name>
<evidence type="ECO:0000256" key="1">
    <source>
        <dbReference type="SAM" id="MobiDB-lite"/>
    </source>
</evidence>
<dbReference type="STRING" id="414684.RC1_3476"/>
<keyword evidence="3" id="KW-1185">Reference proteome</keyword>
<dbReference type="AlphaFoldDB" id="B6IX10"/>
<dbReference type="Proteomes" id="UP000001591">
    <property type="component" value="Chromosome"/>
</dbReference>
<feature type="compositionally biased region" description="Basic and acidic residues" evidence="1">
    <location>
        <begin position="42"/>
        <end position="53"/>
    </location>
</feature>
<feature type="region of interest" description="Disordered" evidence="1">
    <location>
        <begin position="1"/>
        <end position="53"/>
    </location>
</feature>
<dbReference type="EMBL" id="CP000613">
    <property type="protein sequence ID" value="ACJ00834.1"/>
    <property type="molecule type" value="Genomic_DNA"/>
</dbReference>